<evidence type="ECO:0000313" key="2">
    <source>
        <dbReference type="EMBL" id="CAF2895833.1"/>
    </source>
</evidence>
<gene>
    <name evidence="2" type="ORF">LSAA_7711</name>
</gene>
<dbReference type="AlphaFoldDB" id="A0A7R8CQH9"/>
<proteinExistence type="predicted"/>
<dbReference type="EMBL" id="HG994582">
    <property type="protein sequence ID" value="CAF2895833.1"/>
    <property type="molecule type" value="Genomic_DNA"/>
</dbReference>
<organism evidence="2 3">
    <name type="scientific">Lepeophtheirus salmonis</name>
    <name type="common">Salmon louse</name>
    <name type="synonym">Caligus salmonis</name>
    <dbReference type="NCBI Taxonomy" id="72036"/>
    <lineage>
        <taxon>Eukaryota</taxon>
        <taxon>Metazoa</taxon>
        <taxon>Ecdysozoa</taxon>
        <taxon>Arthropoda</taxon>
        <taxon>Crustacea</taxon>
        <taxon>Multicrustacea</taxon>
        <taxon>Hexanauplia</taxon>
        <taxon>Copepoda</taxon>
        <taxon>Siphonostomatoida</taxon>
        <taxon>Caligidae</taxon>
        <taxon>Lepeophtheirus</taxon>
    </lineage>
</organism>
<dbReference type="OrthoDB" id="19182at2759"/>
<name>A0A7R8CQH9_LEPSM</name>
<sequence length="122" mass="14309">MDFNIEMRTWEKDLKQQQQIEFLVKKQVVEIDLVKAKSELQIEDKNIIKLEEEASNSNLEESVKSPLKEKKEFVFSPVKVSEFPTPSKCLEEDAPVSKKRKIEQKSKANPIQYFDDSDEDFI</sequence>
<keyword evidence="3" id="KW-1185">Reference proteome</keyword>
<feature type="region of interest" description="Disordered" evidence="1">
    <location>
        <begin position="84"/>
        <end position="122"/>
    </location>
</feature>
<evidence type="ECO:0000313" key="3">
    <source>
        <dbReference type="Proteomes" id="UP000675881"/>
    </source>
</evidence>
<evidence type="ECO:0000256" key="1">
    <source>
        <dbReference type="SAM" id="MobiDB-lite"/>
    </source>
</evidence>
<dbReference type="Proteomes" id="UP000675881">
    <property type="component" value="Chromosome 3"/>
</dbReference>
<accession>A0A7R8CQH9</accession>
<protein>
    <submittedName>
        <fullName evidence="2">(salmon louse) hypothetical protein</fullName>
    </submittedName>
</protein>
<reference evidence="2" key="1">
    <citation type="submission" date="2021-02" db="EMBL/GenBank/DDBJ databases">
        <authorList>
            <person name="Bekaert M."/>
        </authorList>
    </citation>
    <scope>NUCLEOTIDE SEQUENCE</scope>
    <source>
        <strain evidence="2">IoA-00</strain>
    </source>
</reference>